<keyword evidence="1" id="KW-0812">Transmembrane</keyword>
<feature type="transmembrane region" description="Helical" evidence="1">
    <location>
        <begin position="226"/>
        <end position="245"/>
    </location>
</feature>
<keyword evidence="3" id="KW-1185">Reference proteome</keyword>
<protein>
    <recommendedName>
        <fullName evidence="4">5,10-methylene-tetrahydrofolate dehydrogenase</fullName>
    </recommendedName>
</protein>
<dbReference type="RefSeq" id="WP_345061455.1">
    <property type="nucleotide sequence ID" value="NZ_BAABCN010000002.1"/>
</dbReference>
<proteinExistence type="predicted"/>
<sequence length="376" mass="41713">MNDSRETIVVGFIADPGLPIKLAERFQKTLPASLAESVDSEVEWRVQVVEFSLPLNDAGVVELNKDSALLRDQWNWDYVVYLTDLPKYVENEPLISSANVAFKTGMIVLPSLGVVRSRRLKRALLEVLAALHGAEATKDQRRGKDSLTRRALYRETDSDTPHDQDTFETVKGFLGRLLLQAGMVRSNRPWRLLPQLSSAMAAAIAAGAFGIFYTSIWSMADFASPWRLFGISILSIAILSTWLMVSNSLWERPRGGLKRERQITYNVATATTLVVAVASMYVGLFVVILAGSLMIINSGFMAQQLGHEVGFADYVNLSWLSASLGTMAGALGSSLENKESVRRATFSSREYERRQTTIRQKIEKMEPSEGLEGEAK</sequence>
<accession>A0ABP7K2F9</accession>
<evidence type="ECO:0000313" key="2">
    <source>
        <dbReference type="EMBL" id="GAA3861510.1"/>
    </source>
</evidence>
<keyword evidence="1" id="KW-1133">Transmembrane helix</keyword>
<evidence type="ECO:0000313" key="3">
    <source>
        <dbReference type="Proteomes" id="UP001501803"/>
    </source>
</evidence>
<feature type="transmembrane region" description="Helical" evidence="1">
    <location>
        <begin position="265"/>
        <end position="296"/>
    </location>
</feature>
<reference evidence="3" key="1">
    <citation type="journal article" date="2019" name="Int. J. Syst. Evol. Microbiol.">
        <title>The Global Catalogue of Microorganisms (GCM) 10K type strain sequencing project: providing services to taxonomists for standard genome sequencing and annotation.</title>
        <authorList>
            <consortium name="The Broad Institute Genomics Platform"/>
            <consortium name="The Broad Institute Genome Sequencing Center for Infectious Disease"/>
            <person name="Wu L."/>
            <person name="Ma J."/>
        </authorList>
    </citation>
    <scope>NUCLEOTIDE SEQUENCE [LARGE SCALE GENOMIC DNA]</scope>
    <source>
        <strain evidence="3">JCM 17021</strain>
    </source>
</reference>
<keyword evidence="1" id="KW-0472">Membrane</keyword>
<dbReference type="EMBL" id="BAABCN010000002">
    <property type="protein sequence ID" value="GAA3861510.1"/>
    <property type="molecule type" value="Genomic_DNA"/>
</dbReference>
<name>A0ABP7K2F9_9MICO</name>
<evidence type="ECO:0000256" key="1">
    <source>
        <dbReference type="SAM" id="Phobius"/>
    </source>
</evidence>
<evidence type="ECO:0008006" key="4">
    <source>
        <dbReference type="Google" id="ProtNLM"/>
    </source>
</evidence>
<feature type="transmembrane region" description="Helical" evidence="1">
    <location>
        <begin position="192"/>
        <end position="214"/>
    </location>
</feature>
<comment type="caution">
    <text evidence="2">The sequence shown here is derived from an EMBL/GenBank/DDBJ whole genome shotgun (WGS) entry which is preliminary data.</text>
</comment>
<organism evidence="2 3">
    <name type="scientific">Leifsonia kafniensis</name>
    <dbReference type="NCBI Taxonomy" id="475957"/>
    <lineage>
        <taxon>Bacteria</taxon>
        <taxon>Bacillati</taxon>
        <taxon>Actinomycetota</taxon>
        <taxon>Actinomycetes</taxon>
        <taxon>Micrococcales</taxon>
        <taxon>Microbacteriaceae</taxon>
        <taxon>Leifsonia</taxon>
    </lineage>
</organism>
<dbReference type="Proteomes" id="UP001501803">
    <property type="component" value="Unassembled WGS sequence"/>
</dbReference>
<gene>
    <name evidence="2" type="ORF">GCM10022381_02300</name>
</gene>